<name>A0A806X791_9ENTR</name>
<reference evidence="4" key="1">
    <citation type="submission" date="2015-10" db="EMBL/GenBank/DDBJ databases">
        <title>Complete Genome Sequencing of Klebsiella sp. strain G5.</title>
        <authorList>
            <person name="Chan K.-G."/>
            <person name="Chen J.-W."/>
        </authorList>
    </citation>
    <scope>NUCLEOTIDE SEQUENCE [LARGE SCALE GENOMIC DNA]</scope>
    <source>
        <strain evidence="4">G5</strain>
    </source>
</reference>
<dbReference type="AlphaFoldDB" id="A0A806X791"/>
<gene>
    <name evidence="3" type="ORF">AO703_16185</name>
</gene>
<dbReference type="InterPro" id="IPR022225">
    <property type="entry name" value="Phage_tail_fibre_N"/>
</dbReference>
<dbReference type="Gene3D" id="3.90.1340.10">
    <property type="entry name" value="Phage tail collar domain"/>
    <property type="match status" value="1"/>
</dbReference>
<sequence length="360" mass="38925">MGTKYQSIITTIGAQKFAAAISGGQKINMTTMAVGDGGGSLPYPNPDQTKLNNEVWRNPLNKISIDAKHKNYIIAELIIPPEVGGFWLREMGLYDEDGNLVAIANMAESYKPLLEEGTGRSQTLRMVILMGEIDVIDLSIDTTMVMATQDYVDSKIIEYDQSHQNPNTMPVGAPIPWPSDILPEGYAFMRGQSFDKSLYPLLAKVYPSGIIPDMRGQVIKGTPASGRTVLSLEQDGIKSHNHSATIANSVSQNILTTTFDYGSKATDGNGDHSHLYTRFSYDAIAGSAGASGNNYKQFLNPQLPGTWTSGAGAHAHGVYIGAHNHTVTIPEHTHTINIGGTGNIENTVKNIALNYIVRMA</sequence>
<evidence type="ECO:0000259" key="1">
    <source>
        <dbReference type="Pfam" id="PF07484"/>
    </source>
</evidence>
<organism evidence="3 4">
    <name type="scientific">[Enterobacter] lignolyticus</name>
    <dbReference type="NCBI Taxonomy" id="1334193"/>
    <lineage>
        <taxon>Bacteria</taxon>
        <taxon>Pseudomonadati</taxon>
        <taxon>Pseudomonadota</taxon>
        <taxon>Gammaproteobacteria</taxon>
        <taxon>Enterobacterales</taxon>
        <taxon>Enterobacteriaceae</taxon>
        <taxon>Pluralibacter</taxon>
    </lineage>
</organism>
<dbReference type="PANTHER" id="PTHR35191:SF1">
    <property type="entry name" value="PROPHAGE SIDE TAIL FIBER PROTEIN HOMOLOG STFQ-RELATED"/>
    <property type="match status" value="1"/>
</dbReference>
<protein>
    <recommendedName>
        <fullName evidence="5">Tail Collar domain protein</fullName>
    </recommendedName>
</protein>
<dbReference type="InterPro" id="IPR037053">
    <property type="entry name" value="Phage_tail_collar_dom_sf"/>
</dbReference>
<feature type="domain" description="Phage tail fibre protein N-terminal" evidence="2">
    <location>
        <begin position="1"/>
        <end position="150"/>
    </location>
</feature>
<dbReference type="PANTHER" id="PTHR35191">
    <property type="entry name" value="PROPHAGE SIDE TAIL FIBER PROTEIN HOMOLOG STFQ-RELATED"/>
    <property type="match status" value="1"/>
</dbReference>
<dbReference type="RefSeq" id="WP_062741734.1">
    <property type="nucleotide sequence ID" value="NZ_CP012871.1"/>
</dbReference>
<dbReference type="SUPFAM" id="SSF88874">
    <property type="entry name" value="Receptor-binding domain of short tail fibre protein gp12"/>
    <property type="match status" value="1"/>
</dbReference>
<accession>A0A806X791</accession>
<dbReference type="KEGG" id="kle:AO703_16185"/>
<proteinExistence type="predicted"/>
<dbReference type="InterPro" id="IPR051934">
    <property type="entry name" value="Phage_Tail_Fiber_Structural"/>
</dbReference>
<dbReference type="OrthoDB" id="9810174at2"/>
<evidence type="ECO:0000313" key="4">
    <source>
        <dbReference type="Proteomes" id="UP000069162"/>
    </source>
</evidence>
<dbReference type="Pfam" id="PF07484">
    <property type="entry name" value="Collar"/>
    <property type="match status" value="1"/>
</dbReference>
<feature type="domain" description="Phage tail collar" evidence="1">
    <location>
        <begin position="172"/>
        <end position="219"/>
    </location>
</feature>
<evidence type="ECO:0000313" key="3">
    <source>
        <dbReference type="EMBL" id="ALR77764.1"/>
    </source>
</evidence>
<dbReference type="EMBL" id="CP012871">
    <property type="protein sequence ID" value="ALR77764.1"/>
    <property type="molecule type" value="Genomic_DNA"/>
</dbReference>
<dbReference type="Pfam" id="PF12571">
    <property type="entry name" value="Phage_tail_fib"/>
    <property type="match status" value="1"/>
</dbReference>
<dbReference type="InterPro" id="IPR011083">
    <property type="entry name" value="Phage_tail_collar_dom"/>
</dbReference>
<evidence type="ECO:0008006" key="5">
    <source>
        <dbReference type="Google" id="ProtNLM"/>
    </source>
</evidence>
<evidence type="ECO:0000259" key="2">
    <source>
        <dbReference type="Pfam" id="PF12571"/>
    </source>
</evidence>
<dbReference type="Proteomes" id="UP000069162">
    <property type="component" value="Chromosome"/>
</dbReference>